<evidence type="ECO:0000313" key="2">
    <source>
        <dbReference type="Proteomes" id="UP001597351"/>
    </source>
</evidence>
<proteinExistence type="predicted"/>
<protein>
    <submittedName>
        <fullName evidence="1">HEAT repeat domain-containing protein</fullName>
    </submittedName>
</protein>
<dbReference type="Proteomes" id="UP001597351">
    <property type="component" value="Unassembled WGS sequence"/>
</dbReference>
<dbReference type="InterPro" id="IPR016024">
    <property type="entry name" value="ARM-type_fold"/>
</dbReference>
<dbReference type="InterPro" id="IPR021133">
    <property type="entry name" value="HEAT_type_2"/>
</dbReference>
<name>A0ABW4TNU2_9ACTN</name>
<dbReference type="SUPFAM" id="SSF48371">
    <property type="entry name" value="ARM repeat"/>
    <property type="match status" value="1"/>
</dbReference>
<dbReference type="Gene3D" id="1.25.10.10">
    <property type="entry name" value="Leucine-rich Repeat Variant"/>
    <property type="match status" value="1"/>
</dbReference>
<sequence>MGERPVHDLIVELAERLGPDEFTARCVALLQGEPREDHLDVLPWLTGHDWSDGEPVRDPASWKDHWLRTWGARGLLHVWDDRATDAVVAGLGDEDWRPAEMCLKVAAAHDVAGTGDGAAALADHPLPRVRAASARALAVVGDTEHLEVVSGLLDDPDESVRRAAARAIERLRSRLDLG</sequence>
<comment type="caution">
    <text evidence="1">The sequence shown here is derived from an EMBL/GenBank/DDBJ whole genome shotgun (WGS) entry which is preliminary data.</text>
</comment>
<organism evidence="1 2">
    <name type="scientific">Nocardioides aestuarii</name>
    <dbReference type="NCBI Taxonomy" id="252231"/>
    <lineage>
        <taxon>Bacteria</taxon>
        <taxon>Bacillati</taxon>
        <taxon>Actinomycetota</taxon>
        <taxon>Actinomycetes</taxon>
        <taxon>Propionibacteriales</taxon>
        <taxon>Nocardioidaceae</taxon>
        <taxon>Nocardioides</taxon>
    </lineage>
</organism>
<reference evidence="2" key="1">
    <citation type="journal article" date="2019" name="Int. J. Syst. Evol. Microbiol.">
        <title>The Global Catalogue of Microorganisms (GCM) 10K type strain sequencing project: providing services to taxonomists for standard genome sequencing and annotation.</title>
        <authorList>
            <consortium name="The Broad Institute Genomics Platform"/>
            <consortium name="The Broad Institute Genome Sequencing Center for Infectious Disease"/>
            <person name="Wu L."/>
            <person name="Ma J."/>
        </authorList>
    </citation>
    <scope>NUCLEOTIDE SEQUENCE [LARGE SCALE GENOMIC DNA]</scope>
    <source>
        <strain evidence="2">CGMCC 1.12477</strain>
    </source>
</reference>
<keyword evidence="2" id="KW-1185">Reference proteome</keyword>
<dbReference type="PROSITE" id="PS50077">
    <property type="entry name" value="HEAT_REPEAT"/>
    <property type="match status" value="1"/>
</dbReference>
<evidence type="ECO:0000313" key="1">
    <source>
        <dbReference type="EMBL" id="MFD1948088.1"/>
    </source>
</evidence>
<accession>A0ABW4TNU2</accession>
<dbReference type="RefSeq" id="WP_343919798.1">
    <property type="nucleotide sequence ID" value="NZ_BAAAJT010000002.1"/>
</dbReference>
<dbReference type="InterPro" id="IPR011989">
    <property type="entry name" value="ARM-like"/>
</dbReference>
<dbReference type="EMBL" id="JBHUGD010000003">
    <property type="protein sequence ID" value="MFD1948088.1"/>
    <property type="molecule type" value="Genomic_DNA"/>
</dbReference>
<dbReference type="Pfam" id="PF13646">
    <property type="entry name" value="HEAT_2"/>
    <property type="match status" value="1"/>
</dbReference>
<gene>
    <name evidence="1" type="ORF">ACFSDE_14905</name>
</gene>